<proteinExistence type="predicted"/>
<name>A0ACC1QHV2_9HYPO</name>
<dbReference type="EMBL" id="JANAKD010001950">
    <property type="protein sequence ID" value="KAJ3475496.1"/>
    <property type="molecule type" value="Genomic_DNA"/>
</dbReference>
<evidence type="ECO:0000313" key="1">
    <source>
        <dbReference type="EMBL" id="KAJ3475496.1"/>
    </source>
</evidence>
<accession>A0ACC1QHV2</accession>
<sequence>MAILDEIESLLLANFPRHSTVEDGLAEQGVPSTSIAVLDNGVLSTRCYSTLGDTTSTAFQACSISKAINAFATMRLVDAGRLTLAGTLAELLPKEFLDLLADGSPENQRPLIESITVKQLLSHTSGISPSGFPGYSSTCSVPSLQQIVAGTKPANTVRFRMTSPPGSRYSYSGAGATLLQIILENVMGQSYPDLMHDLVLEPLGMTRSFYGPLAKSEGKDVAHPYSNGHAECEEGHHHLPELAAAGLWSTPTDLLNVVRDVQKSLNGDGGLLRRETAKEMITEVRGHMALGWETINDDKVVFGHSGSNHPGYRCILVGFAKRGDKQVPPYSGIAIMTNSTPGLRVWLQLLHAISALKGWPFPSYPDMVPSLGRPATESGNDWKEWKGAWTGHDAEEGERHWCVLRESGDGLPEVVYQGLGAIHLLPAVDSRRRETTSGNGNGGFLDFIFEGMAVMLVRLVEGSDGARALKLAVMGGKCVELQRE</sequence>
<comment type="caution">
    <text evidence="1">The sequence shown here is derived from an EMBL/GenBank/DDBJ whole genome shotgun (WGS) entry which is preliminary data.</text>
</comment>
<dbReference type="Proteomes" id="UP001148737">
    <property type="component" value="Unassembled WGS sequence"/>
</dbReference>
<evidence type="ECO:0000313" key="2">
    <source>
        <dbReference type="Proteomes" id="UP001148737"/>
    </source>
</evidence>
<organism evidence="1 2">
    <name type="scientific">Lecanicillium saksenae</name>
    <dbReference type="NCBI Taxonomy" id="468837"/>
    <lineage>
        <taxon>Eukaryota</taxon>
        <taxon>Fungi</taxon>
        <taxon>Dikarya</taxon>
        <taxon>Ascomycota</taxon>
        <taxon>Pezizomycotina</taxon>
        <taxon>Sordariomycetes</taxon>
        <taxon>Hypocreomycetidae</taxon>
        <taxon>Hypocreales</taxon>
        <taxon>Cordycipitaceae</taxon>
        <taxon>Lecanicillium</taxon>
    </lineage>
</organism>
<protein>
    <submittedName>
        <fullName evidence="1">Uncharacterized protein</fullName>
    </submittedName>
</protein>
<keyword evidence="2" id="KW-1185">Reference proteome</keyword>
<gene>
    <name evidence="1" type="ORF">NLG97_g9439</name>
</gene>
<reference evidence="1" key="1">
    <citation type="submission" date="2022-07" db="EMBL/GenBank/DDBJ databases">
        <title>Genome Sequence of Lecanicillium saksenae.</title>
        <authorList>
            <person name="Buettner E."/>
        </authorList>
    </citation>
    <scope>NUCLEOTIDE SEQUENCE</scope>
    <source>
        <strain evidence="1">VT-O1</strain>
    </source>
</reference>